<name>A0A6J5LZE8_9CAUD</name>
<protein>
    <submittedName>
        <fullName evidence="1">Uncharacterized protein</fullName>
    </submittedName>
</protein>
<dbReference type="EMBL" id="LR796368">
    <property type="protein sequence ID" value="CAB4139778.1"/>
    <property type="molecule type" value="Genomic_DNA"/>
</dbReference>
<accession>A0A6J5LZE8</accession>
<gene>
    <name evidence="1" type="ORF">UFOVP354_28</name>
</gene>
<sequence>MAVTSSTDICNMALDLLQGGFVSDITLPTTSTEEKCARWYDVNRRMLLRMHPWNFAIKRAELSASSTVPLFGAAAAFPVTADFLRLLRVVNDEDMIYAASDYFFENKSIMLRYSDATVCRIIYIADVENVLLFDDIFIQLLAVETALSLAYSITQNNSNIERLSAIRKTLIKNATGVDGQEHPPEVRRASVNRSARRSLGVRDTSRHYFNG</sequence>
<proteinExistence type="predicted"/>
<evidence type="ECO:0000313" key="1">
    <source>
        <dbReference type="EMBL" id="CAB4139778.1"/>
    </source>
</evidence>
<reference evidence="1" key="1">
    <citation type="submission" date="2020-04" db="EMBL/GenBank/DDBJ databases">
        <authorList>
            <person name="Chiriac C."/>
            <person name="Salcher M."/>
            <person name="Ghai R."/>
            <person name="Kavagutti S V."/>
        </authorList>
    </citation>
    <scope>NUCLEOTIDE SEQUENCE</scope>
</reference>
<organism evidence="1">
    <name type="scientific">uncultured Caudovirales phage</name>
    <dbReference type="NCBI Taxonomy" id="2100421"/>
    <lineage>
        <taxon>Viruses</taxon>
        <taxon>Duplodnaviria</taxon>
        <taxon>Heunggongvirae</taxon>
        <taxon>Uroviricota</taxon>
        <taxon>Caudoviricetes</taxon>
        <taxon>Peduoviridae</taxon>
        <taxon>Maltschvirus</taxon>
        <taxon>Maltschvirus maltsch</taxon>
    </lineage>
</organism>